<accession>A0A504Z233</accession>
<proteinExistence type="predicted"/>
<dbReference type="EMBL" id="SUNJ01001295">
    <property type="protein sequence ID" value="TPP66899.1"/>
    <property type="molecule type" value="Genomic_DNA"/>
</dbReference>
<name>A0A504Z233_FASGI</name>
<feature type="compositionally biased region" description="Basic residues" evidence="1">
    <location>
        <begin position="99"/>
        <end position="109"/>
    </location>
</feature>
<dbReference type="Proteomes" id="UP000316759">
    <property type="component" value="Unassembled WGS sequence"/>
</dbReference>
<evidence type="ECO:0000256" key="1">
    <source>
        <dbReference type="SAM" id="MobiDB-lite"/>
    </source>
</evidence>
<comment type="caution">
    <text evidence="2">The sequence shown here is derived from an EMBL/GenBank/DDBJ whole genome shotgun (WGS) entry which is preliminary data.</text>
</comment>
<dbReference type="OrthoDB" id="6263305at2759"/>
<evidence type="ECO:0000313" key="3">
    <source>
        <dbReference type="Proteomes" id="UP000316759"/>
    </source>
</evidence>
<evidence type="ECO:0000313" key="2">
    <source>
        <dbReference type="EMBL" id="TPP66899.1"/>
    </source>
</evidence>
<dbReference type="AlphaFoldDB" id="A0A504Z233"/>
<gene>
    <name evidence="2" type="ORF">FGIG_02967</name>
</gene>
<reference evidence="2 3" key="1">
    <citation type="submission" date="2019-04" db="EMBL/GenBank/DDBJ databases">
        <title>Annotation for the trematode Fasciola gigantica.</title>
        <authorList>
            <person name="Choi Y.-J."/>
        </authorList>
    </citation>
    <scope>NUCLEOTIDE SEQUENCE [LARGE SCALE GENOMIC DNA]</scope>
    <source>
        <strain evidence="2">Uganda_cow_1</strain>
    </source>
</reference>
<sequence>MLPTDDSVPRLSRQFSTDNAESPWVIGAAVDTTGRIRKRKLRSTSPDLAFSPKQPRLSNRAALESDSVHESPEGSFPLATRPISASGTEDRRQPQALRLARRQIRQVRS</sequence>
<protein>
    <submittedName>
        <fullName evidence="2">Uncharacterized protein</fullName>
    </submittedName>
</protein>
<organism evidence="2 3">
    <name type="scientific">Fasciola gigantica</name>
    <name type="common">Giant liver fluke</name>
    <dbReference type="NCBI Taxonomy" id="46835"/>
    <lineage>
        <taxon>Eukaryota</taxon>
        <taxon>Metazoa</taxon>
        <taxon>Spiralia</taxon>
        <taxon>Lophotrochozoa</taxon>
        <taxon>Platyhelminthes</taxon>
        <taxon>Trematoda</taxon>
        <taxon>Digenea</taxon>
        <taxon>Plagiorchiida</taxon>
        <taxon>Echinostomata</taxon>
        <taxon>Echinostomatoidea</taxon>
        <taxon>Fasciolidae</taxon>
        <taxon>Fasciola</taxon>
    </lineage>
</organism>
<feature type="region of interest" description="Disordered" evidence="1">
    <location>
        <begin position="37"/>
        <end position="109"/>
    </location>
</feature>
<keyword evidence="3" id="KW-1185">Reference proteome</keyword>